<sequence length="311" mass="36399">MIADEIVHNSIPEDRIQFATTCKAFNQLVKDAKPKKIIHHLRIRSRITGVYHCINSGNDRFMTLPALKKFLQQYQVENLSFFVQNRFTDEHLHSELMEILMEPCRFVTDLSILSYYPEFKYVEFYKKLRHLKALTIYDSSGIIMDLPYFPPILVLWREYPLPFLAEKTLNHPLSFLKITREASLTDFQQFLMTANLDIGAEIRFRFGFLEGYLKFIGNGLFEFQMFRAFECFILDQEMNIQNKKILKLSADLYFGDENVPFTVTSVSNPDIVISSGELTYESPKKIISENVVECVKVMNPDYSIRYSRLIG</sequence>
<protein>
    <submittedName>
        <fullName evidence="2">DUF38 domain-containing protein</fullName>
    </submittedName>
</protein>
<accession>A0AC34R888</accession>
<evidence type="ECO:0000313" key="2">
    <source>
        <dbReference type="WBParaSite" id="JU765_v2.g4271.t1"/>
    </source>
</evidence>
<name>A0AC34R888_9BILA</name>
<evidence type="ECO:0000313" key="1">
    <source>
        <dbReference type="Proteomes" id="UP000887576"/>
    </source>
</evidence>
<proteinExistence type="predicted"/>
<reference evidence="2" key="1">
    <citation type="submission" date="2022-11" db="UniProtKB">
        <authorList>
            <consortium name="WormBaseParasite"/>
        </authorList>
    </citation>
    <scope>IDENTIFICATION</scope>
</reference>
<dbReference type="WBParaSite" id="JU765_v2.g4271.t1">
    <property type="protein sequence ID" value="JU765_v2.g4271.t1"/>
    <property type="gene ID" value="JU765_v2.g4271"/>
</dbReference>
<organism evidence="1 2">
    <name type="scientific">Panagrolaimus sp. JU765</name>
    <dbReference type="NCBI Taxonomy" id="591449"/>
    <lineage>
        <taxon>Eukaryota</taxon>
        <taxon>Metazoa</taxon>
        <taxon>Ecdysozoa</taxon>
        <taxon>Nematoda</taxon>
        <taxon>Chromadorea</taxon>
        <taxon>Rhabditida</taxon>
        <taxon>Tylenchina</taxon>
        <taxon>Panagrolaimomorpha</taxon>
        <taxon>Panagrolaimoidea</taxon>
        <taxon>Panagrolaimidae</taxon>
        <taxon>Panagrolaimus</taxon>
    </lineage>
</organism>
<dbReference type="Proteomes" id="UP000887576">
    <property type="component" value="Unplaced"/>
</dbReference>